<name>A0ABR7CPF8_9BACT</name>
<feature type="domain" description="ABC transmembrane type-1" evidence="10">
    <location>
        <begin position="185"/>
        <end position="463"/>
    </location>
</feature>
<dbReference type="InterPro" id="IPR003593">
    <property type="entry name" value="AAA+_ATPase"/>
</dbReference>
<dbReference type="PANTHER" id="PTHR43394:SF1">
    <property type="entry name" value="ATP-BINDING CASSETTE SUB-FAMILY B MEMBER 10, MITOCHONDRIAL"/>
    <property type="match status" value="1"/>
</dbReference>
<keyword evidence="5" id="KW-0067">ATP-binding</keyword>
<feature type="transmembrane region" description="Helical" evidence="8">
    <location>
        <begin position="213"/>
        <end position="231"/>
    </location>
</feature>
<feature type="transmembrane region" description="Helical" evidence="8">
    <location>
        <begin position="291"/>
        <end position="312"/>
    </location>
</feature>
<evidence type="ECO:0000256" key="4">
    <source>
        <dbReference type="ARBA" id="ARBA00022801"/>
    </source>
</evidence>
<dbReference type="SUPFAM" id="SSF52540">
    <property type="entry name" value="P-loop containing nucleoside triphosphate hydrolases"/>
    <property type="match status" value="1"/>
</dbReference>
<dbReference type="PROSITE" id="PS50990">
    <property type="entry name" value="PEPTIDASE_C39"/>
    <property type="match status" value="1"/>
</dbReference>
<dbReference type="SUPFAM" id="SSF90123">
    <property type="entry name" value="ABC transporter transmembrane region"/>
    <property type="match status" value="1"/>
</dbReference>
<proteinExistence type="predicted"/>
<dbReference type="Gene3D" id="3.40.50.300">
    <property type="entry name" value="P-loop containing nucleotide triphosphate hydrolases"/>
    <property type="match status" value="1"/>
</dbReference>
<keyword evidence="7 8" id="KW-0472">Membrane</keyword>
<feature type="domain" description="Peptidase C39" evidence="11">
    <location>
        <begin position="8"/>
        <end position="137"/>
    </location>
</feature>
<dbReference type="SMART" id="SM00382">
    <property type="entry name" value="AAA"/>
    <property type="match status" value="1"/>
</dbReference>
<dbReference type="Pfam" id="PF00664">
    <property type="entry name" value="ABC_membrane"/>
    <property type="match status" value="1"/>
</dbReference>
<keyword evidence="6 8" id="KW-1133">Transmembrane helix</keyword>
<keyword evidence="4" id="KW-0378">Hydrolase</keyword>
<dbReference type="InterPro" id="IPR011527">
    <property type="entry name" value="ABC1_TM_dom"/>
</dbReference>
<evidence type="ECO:0000259" key="10">
    <source>
        <dbReference type="PROSITE" id="PS50929"/>
    </source>
</evidence>
<dbReference type="InterPro" id="IPR036640">
    <property type="entry name" value="ABC1_TM_sf"/>
</dbReference>
<evidence type="ECO:0000256" key="2">
    <source>
        <dbReference type="ARBA" id="ARBA00022692"/>
    </source>
</evidence>
<dbReference type="CDD" id="cd18571">
    <property type="entry name" value="ABC_6TM_peptidase_like"/>
    <property type="match status" value="1"/>
</dbReference>
<evidence type="ECO:0000256" key="7">
    <source>
        <dbReference type="ARBA" id="ARBA00023136"/>
    </source>
</evidence>
<evidence type="ECO:0000259" key="11">
    <source>
        <dbReference type="PROSITE" id="PS50990"/>
    </source>
</evidence>
<dbReference type="InterPro" id="IPR003439">
    <property type="entry name" value="ABC_transporter-like_ATP-bd"/>
</dbReference>
<evidence type="ECO:0000256" key="3">
    <source>
        <dbReference type="ARBA" id="ARBA00022741"/>
    </source>
</evidence>
<accession>A0ABR7CPF8</accession>
<keyword evidence="13" id="KW-1185">Reference proteome</keyword>
<dbReference type="PROSITE" id="PS50893">
    <property type="entry name" value="ABC_TRANSPORTER_2"/>
    <property type="match status" value="1"/>
</dbReference>
<dbReference type="Gene3D" id="1.20.1560.10">
    <property type="entry name" value="ABC transporter type 1, transmembrane domain"/>
    <property type="match status" value="1"/>
</dbReference>
<feature type="transmembrane region" description="Helical" evidence="8">
    <location>
        <begin position="318"/>
        <end position="339"/>
    </location>
</feature>
<evidence type="ECO:0000256" key="1">
    <source>
        <dbReference type="ARBA" id="ARBA00004651"/>
    </source>
</evidence>
<dbReference type="Pfam" id="PF00005">
    <property type="entry name" value="ABC_tran"/>
    <property type="match status" value="1"/>
</dbReference>
<feature type="domain" description="ABC transporter" evidence="9">
    <location>
        <begin position="497"/>
        <end position="733"/>
    </location>
</feature>
<evidence type="ECO:0000256" key="6">
    <source>
        <dbReference type="ARBA" id="ARBA00022989"/>
    </source>
</evidence>
<keyword evidence="3" id="KW-0547">Nucleotide-binding</keyword>
<dbReference type="InterPro" id="IPR027417">
    <property type="entry name" value="P-loop_NTPase"/>
</dbReference>
<dbReference type="CDD" id="cd02418">
    <property type="entry name" value="Peptidase_C39B"/>
    <property type="match status" value="1"/>
</dbReference>
<evidence type="ECO:0000313" key="13">
    <source>
        <dbReference type="Proteomes" id="UP000636891"/>
    </source>
</evidence>
<evidence type="ECO:0000259" key="9">
    <source>
        <dbReference type="PROSITE" id="PS50893"/>
    </source>
</evidence>
<dbReference type="Pfam" id="PF03412">
    <property type="entry name" value="Peptidase_C39"/>
    <property type="match status" value="1"/>
</dbReference>
<protein>
    <submittedName>
        <fullName evidence="12">Peptidase domain-containing ABC transporter</fullName>
    </submittedName>
</protein>
<evidence type="ECO:0000256" key="8">
    <source>
        <dbReference type="SAM" id="Phobius"/>
    </source>
</evidence>
<gene>
    <name evidence="12" type="ORF">H8S08_11135</name>
</gene>
<evidence type="ECO:0000313" key="12">
    <source>
        <dbReference type="EMBL" id="MBC5617561.1"/>
    </source>
</evidence>
<evidence type="ECO:0000256" key="5">
    <source>
        <dbReference type="ARBA" id="ARBA00022840"/>
    </source>
</evidence>
<feature type="transmembrane region" description="Helical" evidence="8">
    <location>
        <begin position="180"/>
        <end position="201"/>
    </location>
</feature>
<dbReference type="EMBL" id="JACOOK010000006">
    <property type="protein sequence ID" value="MBC5617561.1"/>
    <property type="molecule type" value="Genomic_DNA"/>
</dbReference>
<dbReference type="InterPro" id="IPR005074">
    <property type="entry name" value="Peptidase_C39"/>
</dbReference>
<dbReference type="Gene3D" id="3.90.70.10">
    <property type="entry name" value="Cysteine proteinases"/>
    <property type="match status" value="1"/>
</dbReference>
<dbReference type="InterPro" id="IPR039421">
    <property type="entry name" value="Type_1_exporter"/>
</dbReference>
<dbReference type="PROSITE" id="PS50929">
    <property type="entry name" value="ABC_TM1F"/>
    <property type="match status" value="1"/>
</dbReference>
<dbReference type="RefSeq" id="WP_186965921.1">
    <property type="nucleotide sequence ID" value="NZ_JACOOK010000006.1"/>
</dbReference>
<organism evidence="12 13">
    <name type="scientific">Alistipes hominis</name>
    <dbReference type="NCBI Taxonomy" id="2763015"/>
    <lineage>
        <taxon>Bacteria</taxon>
        <taxon>Pseudomonadati</taxon>
        <taxon>Bacteroidota</taxon>
        <taxon>Bacteroidia</taxon>
        <taxon>Bacteroidales</taxon>
        <taxon>Rikenellaceae</taxon>
        <taxon>Alistipes</taxon>
    </lineage>
</organism>
<dbReference type="PANTHER" id="PTHR43394">
    <property type="entry name" value="ATP-DEPENDENT PERMEASE MDL1, MITOCHONDRIAL"/>
    <property type="match status" value="1"/>
</dbReference>
<comment type="caution">
    <text evidence="12">The sequence shown here is derived from an EMBL/GenBank/DDBJ whole genome shotgun (WGS) entry which is preliminary data.</text>
</comment>
<comment type="subcellular location">
    <subcellularLocation>
        <location evidence="1">Cell membrane</location>
        <topology evidence="1">Multi-pass membrane protein</topology>
    </subcellularLocation>
</comment>
<sequence length="739" mass="83434">MRFPIYRQLDAMDCGPTCLRMIAKFYGKNYSLQTLRTKCHITREGVSMLGISDAAELIGFRTEGVKLTWEQLRDNIPFPLIVHWKQRHFVVVYNIKKNRQSSQKDDYWVYVADPAGGLLKYNKEDFLKCWYSTREDNLTVGTALIIEPSPRFYEEKDDSTKKSILRIGYMMNYLRPYTKFIVQFFLAMLTGSMISLIFPFLTQGVVDYGINNSDLGFIVTILIAQVALTLGQTANGLIQSWLSLHVTTRISIAFISDFLAKLMRLPISFFDVKMVGDIMQRIGDNSRIQSFLMGTLLNIIFSCFTFVVYGAIMTTYNLTILGIFLLGSALYAGWVVVFLKKRKELDYKRFQQGADNQSSLVQLINGMQEIKLNSCEKQKRWEWERIQAKMFRISIKSMALGQTQQVGGLFIDQTKNVLVSFIAAKAVVEGDMTLGMMMAMQYILGQLNGPISQFIGFIQAAQDAKISAERLNEIHDMEDEEPEDKEKIREIPANADLELKNVTFQYEGPHSAKVLDDVSLKIPAGKVTAIVGVSGSGKTTLLKLLLGFYKPVSGSISLNNIALDRYSDSCWRRNCGVVMQEGYIFSDTLENNIGVIDETPDYDRVEHAVKVANVEDFVEGLPLRYNTKIGVDGHGLSTGQKQRLFIARAVYKNPKCIFFDEATNSLDANNEKAIMDNMKTFFEGRTVVVVAHRLSTVKNADTIVVLHKGQIVEQGTHSELIAAKGAYYDLVKDQLELGN</sequence>
<dbReference type="Proteomes" id="UP000636891">
    <property type="component" value="Unassembled WGS sequence"/>
</dbReference>
<reference evidence="12 13" key="1">
    <citation type="submission" date="2020-08" db="EMBL/GenBank/DDBJ databases">
        <title>Genome public.</title>
        <authorList>
            <person name="Liu C."/>
            <person name="Sun Q."/>
        </authorList>
    </citation>
    <scope>NUCLEOTIDE SEQUENCE [LARGE SCALE GENOMIC DNA]</scope>
    <source>
        <strain evidence="12 13">New-7</strain>
    </source>
</reference>
<keyword evidence="2 8" id="KW-0812">Transmembrane</keyword>